<dbReference type="AlphaFoldDB" id="A0A285RPK7"/>
<name>A0A285RPK7_9RHOB</name>
<dbReference type="Proteomes" id="UP000219111">
    <property type="component" value="Unassembled WGS sequence"/>
</dbReference>
<gene>
    <name evidence="2" type="ORF">SAMN05877831_101407</name>
</gene>
<feature type="region of interest" description="Disordered" evidence="1">
    <location>
        <begin position="1"/>
        <end position="35"/>
    </location>
</feature>
<dbReference type="EMBL" id="OBMT01000001">
    <property type="protein sequence ID" value="SOB94352.1"/>
    <property type="molecule type" value="Genomic_DNA"/>
</dbReference>
<proteinExistence type="predicted"/>
<keyword evidence="3" id="KW-1185">Reference proteome</keyword>
<reference evidence="3" key="1">
    <citation type="submission" date="2017-08" db="EMBL/GenBank/DDBJ databases">
        <authorList>
            <person name="Varghese N."/>
            <person name="Submissions S."/>
        </authorList>
    </citation>
    <scope>NUCLEOTIDE SEQUENCE [LARGE SCALE GENOMIC DNA]</scope>
    <source>
        <strain evidence="3">JA276</strain>
    </source>
</reference>
<dbReference type="RefSeq" id="WP_141399402.1">
    <property type="nucleotide sequence ID" value="NZ_OBMT01000001.1"/>
</dbReference>
<organism evidence="2 3">
    <name type="scientific">Rhodobacter maris</name>
    <dbReference type="NCBI Taxonomy" id="446682"/>
    <lineage>
        <taxon>Bacteria</taxon>
        <taxon>Pseudomonadati</taxon>
        <taxon>Pseudomonadota</taxon>
        <taxon>Alphaproteobacteria</taxon>
        <taxon>Rhodobacterales</taxon>
        <taxon>Rhodobacter group</taxon>
        <taxon>Rhodobacter</taxon>
    </lineage>
</organism>
<evidence type="ECO:0000256" key="1">
    <source>
        <dbReference type="SAM" id="MobiDB-lite"/>
    </source>
</evidence>
<sequence>MMDLPQLSGLGTQSTASTVAAAPPSPSPPAASVSFEEMLAPSGSAEMQALVMALASVDPVAGAGDGDGAGAEAVAMPRSETGSLAPAEGLAPPSLAESLFSARNNAEGTARDTMSGGVLSQQYKALLNGIR</sequence>
<protein>
    <submittedName>
        <fullName evidence="2">Uncharacterized protein</fullName>
    </submittedName>
</protein>
<evidence type="ECO:0000313" key="2">
    <source>
        <dbReference type="EMBL" id="SOB94352.1"/>
    </source>
</evidence>
<accession>A0A285RPK7</accession>
<evidence type="ECO:0000313" key="3">
    <source>
        <dbReference type="Proteomes" id="UP000219111"/>
    </source>
</evidence>